<evidence type="ECO:0000313" key="2">
    <source>
        <dbReference type="Ensembl" id="ENSSVLP00005024597.1"/>
    </source>
</evidence>
<protein>
    <submittedName>
        <fullName evidence="2">Uncharacterized protein</fullName>
    </submittedName>
</protein>
<dbReference type="Proteomes" id="UP000694564">
    <property type="component" value="Chromosome 17"/>
</dbReference>
<evidence type="ECO:0000256" key="1">
    <source>
        <dbReference type="SAM" id="SignalP"/>
    </source>
</evidence>
<feature type="signal peptide" evidence="1">
    <location>
        <begin position="1"/>
        <end position="21"/>
    </location>
</feature>
<dbReference type="Ensembl" id="ENSSVLT00005027345.1">
    <property type="protein sequence ID" value="ENSSVLP00005024597.1"/>
    <property type="gene ID" value="ENSSVLG00005019435.1"/>
</dbReference>
<sequence length="96" mass="10266">MLDSELLLVALLACLSVMVLTSVWKQRSLQGKLPPGPTPLPIIGNFLQLEKNKIYSSFMKVTPGREVGGTGGHGGCPGPQWLCGRGSTTMSQILRT</sequence>
<reference evidence="2" key="2">
    <citation type="submission" date="2025-09" db="UniProtKB">
        <authorList>
            <consortium name="Ensembl"/>
        </authorList>
    </citation>
    <scope>IDENTIFICATION</scope>
</reference>
<dbReference type="AlphaFoldDB" id="A0A8D2DFT5"/>
<feature type="chain" id="PRO_5034838803" evidence="1">
    <location>
        <begin position="22"/>
        <end position="96"/>
    </location>
</feature>
<accession>A0A8D2DFT5</accession>
<reference evidence="2" key="1">
    <citation type="submission" date="2025-08" db="UniProtKB">
        <authorList>
            <consortium name="Ensembl"/>
        </authorList>
    </citation>
    <scope>IDENTIFICATION</scope>
</reference>
<organism evidence="2 3">
    <name type="scientific">Sciurus vulgaris</name>
    <name type="common">Eurasian red squirrel</name>
    <dbReference type="NCBI Taxonomy" id="55149"/>
    <lineage>
        <taxon>Eukaryota</taxon>
        <taxon>Metazoa</taxon>
        <taxon>Chordata</taxon>
        <taxon>Craniata</taxon>
        <taxon>Vertebrata</taxon>
        <taxon>Euteleostomi</taxon>
        <taxon>Mammalia</taxon>
        <taxon>Eutheria</taxon>
        <taxon>Euarchontoglires</taxon>
        <taxon>Glires</taxon>
        <taxon>Rodentia</taxon>
        <taxon>Sciuromorpha</taxon>
        <taxon>Sciuridae</taxon>
        <taxon>Sciurinae</taxon>
        <taxon>Sciurini</taxon>
        <taxon>Sciurus</taxon>
    </lineage>
</organism>
<proteinExistence type="predicted"/>
<name>A0A8D2DFT5_SCIVU</name>
<keyword evidence="1" id="KW-0732">Signal</keyword>
<keyword evidence="3" id="KW-1185">Reference proteome</keyword>
<evidence type="ECO:0000313" key="3">
    <source>
        <dbReference type="Proteomes" id="UP000694564"/>
    </source>
</evidence>
<dbReference type="GeneTree" id="ENSGT00940000154117"/>